<proteinExistence type="inferred from homology"/>
<evidence type="ECO:0000256" key="1">
    <source>
        <dbReference type="ARBA" id="ARBA00004141"/>
    </source>
</evidence>
<comment type="similarity">
    <text evidence="2">Belongs to the nucleobase:cation symporter-2 (NCS2) (TC 2.A.40) family.</text>
</comment>
<dbReference type="GO" id="GO:0005886">
    <property type="term" value="C:plasma membrane"/>
    <property type="evidence" value="ECO:0007669"/>
    <property type="project" value="TreeGrafter"/>
</dbReference>
<keyword evidence="6 7" id="KW-0472">Membrane</keyword>
<dbReference type="InterPro" id="IPR006043">
    <property type="entry name" value="NCS2"/>
</dbReference>
<evidence type="ECO:0000256" key="3">
    <source>
        <dbReference type="ARBA" id="ARBA00022448"/>
    </source>
</evidence>
<keyword evidence="5 7" id="KW-1133">Transmembrane helix</keyword>
<feature type="transmembrane region" description="Helical" evidence="7">
    <location>
        <begin position="88"/>
        <end position="106"/>
    </location>
</feature>
<feature type="transmembrane region" description="Helical" evidence="7">
    <location>
        <begin position="301"/>
        <end position="324"/>
    </location>
</feature>
<dbReference type="EMBL" id="MJEH01000020">
    <property type="protein sequence ID" value="OEH92968.1"/>
    <property type="molecule type" value="Genomic_DNA"/>
</dbReference>
<dbReference type="Proteomes" id="UP000095209">
    <property type="component" value="Unassembled WGS sequence"/>
</dbReference>
<feature type="transmembrane region" description="Helical" evidence="7">
    <location>
        <begin position="218"/>
        <end position="237"/>
    </location>
</feature>
<comment type="subcellular location">
    <subcellularLocation>
        <location evidence="1">Membrane</location>
        <topology evidence="1">Multi-pass membrane protein</topology>
    </subcellularLocation>
</comment>
<gene>
    <name evidence="8" type="ORF">BFG57_14360</name>
</gene>
<keyword evidence="9" id="KW-1185">Reference proteome</keyword>
<feature type="transmembrane region" description="Helical" evidence="7">
    <location>
        <begin position="385"/>
        <end position="407"/>
    </location>
</feature>
<evidence type="ECO:0000256" key="6">
    <source>
        <dbReference type="ARBA" id="ARBA00023136"/>
    </source>
</evidence>
<name>A0A1E5LFV5_9BACI</name>
<evidence type="ECO:0000313" key="9">
    <source>
        <dbReference type="Proteomes" id="UP000095209"/>
    </source>
</evidence>
<organism evidence="8 9">
    <name type="scientific">Bacillus solimangrovi</name>
    <dbReference type="NCBI Taxonomy" id="1305675"/>
    <lineage>
        <taxon>Bacteria</taxon>
        <taxon>Bacillati</taxon>
        <taxon>Bacillota</taxon>
        <taxon>Bacilli</taxon>
        <taxon>Bacillales</taxon>
        <taxon>Bacillaceae</taxon>
        <taxon>Bacillus</taxon>
    </lineage>
</organism>
<reference evidence="8 9" key="1">
    <citation type="submission" date="2016-08" db="EMBL/GenBank/DDBJ databases">
        <title>Genome of Bacillus solimangrovi GH2-4.</title>
        <authorList>
            <person name="Lim S."/>
            <person name="Kim B.-C."/>
        </authorList>
    </citation>
    <scope>NUCLEOTIDE SEQUENCE [LARGE SCALE GENOMIC DNA]</scope>
    <source>
        <strain evidence="8 9">GH2-4</strain>
    </source>
</reference>
<feature type="transmembrane region" description="Helical" evidence="7">
    <location>
        <begin position="150"/>
        <end position="167"/>
    </location>
</feature>
<dbReference type="PANTHER" id="PTHR42810">
    <property type="entry name" value="PURINE PERMEASE C1399.01C-RELATED"/>
    <property type="match status" value="1"/>
</dbReference>
<dbReference type="NCBIfam" id="NF037981">
    <property type="entry name" value="NCS2_1"/>
    <property type="match status" value="1"/>
</dbReference>
<feature type="transmembrane region" description="Helical" evidence="7">
    <location>
        <begin position="174"/>
        <end position="193"/>
    </location>
</feature>
<feature type="transmembrane region" description="Helical" evidence="7">
    <location>
        <begin position="330"/>
        <end position="349"/>
    </location>
</feature>
<dbReference type="PANTHER" id="PTHR42810:SF1">
    <property type="entry name" value="PURINE PERMEASE YWDJ-RELATED"/>
    <property type="match status" value="1"/>
</dbReference>
<dbReference type="GO" id="GO:0042907">
    <property type="term" value="F:xanthine transmembrane transporter activity"/>
    <property type="evidence" value="ECO:0007669"/>
    <property type="project" value="TreeGrafter"/>
</dbReference>
<keyword evidence="4 7" id="KW-0812">Transmembrane</keyword>
<feature type="transmembrane region" description="Helical" evidence="7">
    <location>
        <begin position="118"/>
        <end position="138"/>
    </location>
</feature>
<dbReference type="STRING" id="1305675.BFG57_14360"/>
<evidence type="ECO:0000313" key="8">
    <source>
        <dbReference type="EMBL" id="OEH92968.1"/>
    </source>
</evidence>
<comment type="caution">
    <text evidence="8">The sequence shown here is derived from an EMBL/GenBank/DDBJ whole genome shotgun (WGS) entry which is preliminary data.</text>
</comment>
<evidence type="ECO:0000256" key="5">
    <source>
        <dbReference type="ARBA" id="ARBA00022989"/>
    </source>
</evidence>
<feature type="transmembrane region" description="Helical" evidence="7">
    <location>
        <begin position="29"/>
        <end position="47"/>
    </location>
</feature>
<feature type="transmembrane region" description="Helical" evidence="7">
    <location>
        <begin position="59"/>
        <end position="76"/>
    </location>
</feature>
<evidence type="ECO:0000256" key="2">
    <source>
        <dbReference type="ARBA" id="ARBA00008821"/>
    </source>
</evidence>
<sequence length="421" mass="45053">MLFIVSGNIVAPIGIASMYGLSTEMTVEFVSRTFIVLAISGLLQVLFGHRLPINEGPAGLWWGVFTLYSNLGLVLFGSQAETLRVLEFALIVSGVICILLSMLGLLDRLAKYFTPVVTGTYLLLLVVQLSGSFLNGLLGVDSIDGKVSSSMMIVSTIVVIFAFLFTTHNQLKKIGIIGSLTIGWIIFAMVGYADKIEVPDKLISLPEIFVFGIPRVEWSIVPTVIFVTLLLITNMLASVKIVESVFKLEHVNFEKISIKKTGVLMGVGQILAGLFSAIGPVPISGSGGFIASSKITSRIPFIIASSLIIVGSLFTPFITFIAALPPAVGYAAIFPIFASMISLGLKEIVNAYNVEDAVRKVGVPLFAGVGVMFVPSQAFSTLPPIVSSLLSNGLVFGTLIALFIEIASKRDLEKSKTVRIP</sequence>
<dbReference type="Pfam" id="PF00860">
    <property type="entry name" value="Xan_ur_permease"/>
    <property type="match status" value="1"/>
</dbReference>
<protein>
    <submittedName>
        <fullName evidence="8">Purine permease</fullName>
    </submittedName>
</protein>
<keyword evidence="3" id="KW-0813">Transport</keyword>
<accession>A0A1E5LFV5</accession>
<evidence type="ECO:0000256" key="7">
    <source>
        <dbReference type="SAM" id="Phobius"/>
    </source>
</evidence>
<dbReference type="AlphaFoldDB" id="A0A1E5LFV5"/>
<evidence type="ECO:0000256" key="4">
    <source>
        <dbReference type="ARBA" id="ARBA00022692"/>
    </source>
</evidence>